<proteinExistence type="predicted"/>
<keyword evidence="2" id="KW-1185">Reference proteome</keyword>
<organism evidence="1 2">
    <name type="scientific">Butyrivibrio proteoclasticus (strain ATCC 51982 / DSM 14932 / B316)</name>
    <name type="common">Clostridium proteoclasticum</name>
    <dbReference type="NCBI Taxonomy" id="515622"/>
    <lineage>
        <taxon>Bacteria</taxon>
        <taxon>Bacillati</taxon>
        <taxon>Bacillota</taxon>
        <taxon>Clostridia</taxon>
        <taxon>Lachnospirales</taxon>
        <taxon>Lachnospiraceae</taxon>
        <taxon>Butyrivibrio</taxon>
    </lineage>
</organism>
<evidence type="ECO:0000313" key="2">
    <source>
        <dbReference type="Proteomes" id="UP000001299"/>
    </source>
</evidence>
<gene>
    <name evidence="1" type="ordered locus">bpr_I0754</name>
</gene>
<dbReference type="STRING" id="515622.bpr_I0754"/>
<dbReference type="KEGG" id="bpb:bpr_I0754"/>
<dbReference type="AlphaFoldDB" id="E0S122"/>
<reference evidence="1 2" key="1">
    <citation type="journal article" date="2010" name="PLoS ONE">
        <title>The glycobiome of the rumen bacterium Butyrivibrio proteoclasticus B316(T) highlights adaptation to a polysaccharide-rich environment.</title>
        <authorList>
            <person name="Kelly W.J."/>
            <person name="Leahy S.C."/>
            <person name="Altermann E."/>
            <person name="Yeoman C.J."/>
            <person name="Dunne J.C."/>
            <person name="Kong Z."/>
            <person name="Pacheco D.M."/>
            <person name="Li D."/>
            <person name="Noel S.J."/>
            <person name="Moon C.D."/>
            <person name="Cookson A.L."/>
            <person name="Attwood G.T."/>
        </authorList>
    </citation>
    <scope>NUCLEOTIDE SEQUENCE [LARGE SCALE GENOMIC DNA]</scope>
    <source>
        <strain evidence="2">ATCC 51982 / DSM 14932 / B316</strain>
    </source>
</reference>
<dbReference type="HOGENOM" id="CLU_3372676_0_0_9"/>
<evidence type="ECO:0000313" key="1">
    <source>
        <dbReference type="EMBL" id="ADL33497.1"/>
    </source>
</evidence>
<protein>
    <submittedName>
        <fullName evidence="1">Uncharacterized protein</fullName>
    </submittedName>
</protein>
<name>E0S122_BUTPB</name>
<sequence>MDGIKESLGSKLASGSTGAAAIFPCESEMANAIF</sequence>
<dbReference type="EMBL" id="CP001810">
    <property type="protein sequence ID" value="ADL33497.1"/>
    <property type="molecule type" value="Genomic_DNA"/>
</dbReference>
<accession>E0S122</accession>
<dbReference type="Proteomes" id="UP000001299">
    <property type="component" value="Chromosome 1"/>
</dbReference>